<name>A0A8K0JME0_9TREE</name>
<dbReference type="SUPFAM" id="SSF52047">
    <property type="entry name" value="RNI-like"/>
    <property type="match status" value="1"/>
</dbReference>
<keyword evidence="3" id="KW-1185">Reference proteome</keyword>
<reference evidence="2" key="1">
    <citation type="submission" date="2020-04" db="EMBL/GenBank/DDBJ databases">
        <title>Analysis of mating type loci in Filobasidium floriforme.</title>
        <authorList>
            <person name="Nowrousian M."/>
        </authorList>
    </citation>
    <scope>NUCLEOTIDE SEQUENCE</scope>
    <source>
        <strain evidence="2">CBS 6242</strain>
    </source>
</reference>
<protein>
    <recommendedName>
        <fullName evidence="4">RNI-like protein</fullName>
    </recommendedName>
</protein>
<evidence type="ECO:0000256" key="1">
    <source>
        <dbReference type="SAM" id="MobiDB-lite"/>
    </source>
</evidence>
<dbReference type="InterPro" id="IPR032675">
    <property type="entry name" value="LRR_dom_sf"/>
</dbReference>
<proteinExistence type="predicted"/>
<evidence type="ECO:0000313" key="3">
    <source>
        <dbReference type="Proteomes" id="UP000812966"/>
    </source>
</evidence>
<comment type="caution">
    <text evidence="2">The sequence shown here is derived from an EMBL/GenBank/DDBJ whole genome shotgun (WGS) entry which is preliminary data.</text>
</comment>
<sequence>MDLPDLTSHTTHQEDAVPENSSFQEKLPREIRLMVLQALVHLHIGDHERDVQQGRWKGELARKRWYGETAGRRELLRLRRVCVDWNDLVLDGQMWSDCHMSPYLDHLPPSTLIKILRSASSCVRELDVSGWRNIPGELLITAMQAGGTFDTGLRKLDLQGCRKMGAQELQWLLDHSPNLTWLSLKGLSCVRREHISALSAFMQLEYLDLAFCEALPWDCYDMLLAKERPRLRELRMSGFQGIINLAMVAVHMPNLQVLDLSYSPDLADKHFKTLVTPCTQEWMPAFVKSQCARYRKDGISYGENIRFLTIDEAGQPASEFTGCNGLVPRRVLKLRKLVLSQCHQLTDRSCQYLAHAVPALEIFEMANADGNANIQTAGLIDLFSTCPAIRKIDLEGAMDIEDDLVPALLHNNKPVPGSPSTVVGSQLDTVCLGFAGNLSSAAMHALILKCTRLKFLDIDNTMAGDLLVKEFIRKRGRGTVLSVVDCRGVSRNVVEAFENRRRARNGWRGWQAAPLCYQDGPSMEGRPDECSDAPVIQSFWTWNRVPRADRPISMALDRERSRFTDYDADDLPDTPNSCILM</sequence>
<dbReference type="SMART" id="SM00367">
    <property type="entry name" value="LRR_CC"/>
    <property type="match status" value="2"/>
</dbReference>
<dbReference type="Gene3D" id="1.20.1280.50">
    <property type="match status" value="1"/>
</dbReference>
<evidence type="ECO:0008006" key="4">
    <source>
        <dbReference type="Google" id="ProtNLM"/>
    </source>
</evidence>
<dbReference type="AlphaFoldDB" id="A0A8K0JME0"/>
<evidence type="ECO:0000313" key="2">
    <source>
        <dbReference type="EMBL" id="KAG7558308.1"/>
    </source>
</evidence>
<dbReference type="EMBL" id="JABELV010000046">
    <property type="protein sequence ID" value="KAG7558308.1"/>
    <property type="molecule type" value="Genomic_DNA"/>
</dbReference>
<gene>
    <name evidence="2" type="ORF">FFLO_02778</name>
</gene>
<organism evidence="2 3">
    <name type="scientific">Filobasidium floriforme</name>
    <dbReference type="NCBI Taxonomy" id="5210"/>
    <lineage>
        <taxon>Eukaryota</taxon>
        <taxon>Fungi</taxon>
        <taxon>Dikarya</taxon>
        <taxon>Basidiomycota</taxon>
        <taxon>Agaricomycotina</taxon>
        <taxon>Tremellomycetes</taxon>
        <taxon>Filobasidiales</taxon>
        <taxon>Filobasidiaceae</taxon>
        <taxon>Filobasidium</taxon>
    </lineage>
</organism>
<dbReference type="GO" id="GO:0019005">
    <property type="term" value="C:SCF ubiquitin ligase complex"/>
    <property type="evidence" value="ECO:0007669"/>
    <property type="project" value="TreeGrafter"/>
</dbReference>
<dbReference type="InterPro" id="IPR006553">
    <property type="entry name" value="Leu-rich_rpt_Cys-con_subtyp"/>
</dbReference>
<dbReference type="Proteomes" id="UP000812966">
    <property type="component" value="Unassembled WGS sequence"/>
</dbReference>
<dbReference type="Gene3D" id="3.80.10.10">
    <property type="entry name" value="Ribonuclease Inhibitor"/>
    <property type="match status" value="2"/>
</dbReference>
<dbReference type="PANTHER" id="PTHR13318">
    <property type="entry name" value="PARTNER OF PAIRED, ISOFORM B-RELATED"/>
    <property type="match status" value="1"/>
</dbReference>
<feature type="region of interest" description="Disordered" evidence="1">
    <location>
        <begin position="1"/>
        <end position="23"/>
    </location>
</feature>
<accession>A0A8K0JME0</accession>
<dbReference type="GO" id="GO:0031146">
    <property type="term" value="P:SCF-dependent proteasomal ubiquitin-dependent protein catabolic process"/>
    <property type="evidence" value="ECO:0007669"/>
    <property type="project" value="TreeGrafter"/>
</dbReference>